<dbReference type="EMBL" id="JAVTLL010000016">
    <property type="protein sequence ID" value="MDT7843738.1"/>
    <property type="molecule type" value="Genomic_DNA"/>
</dbReference>
<evidence type="ECO:0000256" key="1">
    <source>
        <dbReference type="SAM" id="Phobius"/>
    </source>
</evidence>
<feature type="transmembrane region" description="Helical" evidence="1">
    <location>
        <begin position="260"/>
        <end position="280"/>
    </location>
</feature>
<feature type="transmembrane region" description="Helical" evidence="1">
    <location>
        <begin position="213"/>
        <end position="233"/>
    </location>
</feature>
<organism evidence="3 4">
    <name type="scientific">Streptomyces justiciae</name>
    <dbReference type="NCBI Taxonomy" id="2780140"/>
    <lineage>
        <taxon>Bacteria</taxon>
        <taxon>Bacillati</taxon>
        <taxon>Actinomycetota</taxon>
        <taxon>Actinomycetes</taxon>
        <taxon>Kitasatosporales</taxon>
        <taxon>Streptomycetaceae</taxon>
        <taxon>Streptomyces</taxon>
    </lineage>
</organism>
<name>A0ABU3LYY5_9ACTN</name>
<gene>
    <name evidence="3" type="ORF">RQC66_23745</name>
</gene>
<feature type="signal peptide" evidence="2">
    <location>
        <begin position="1"/>
        <end position="47"/>
    </location>
</feature>
<protein>
    <recommendedName>
        <fullName evidence="5">TPM domain-containing protein</fullName>
    </recommendedName>
</protein>
<evidence type="ECO:0008006" key="5">
    <source>
        <dbReference type="Google" id="ProtNLM"/>
    </source>
</evidence>
<dbReference type="Proteomes" id="UP001257948">
    <property type="component" value="Unassembled WGS sequence"/>
</dbReference>
<feature type="transmembrane region" description="Helical" evidence="1">
    <location>
        <begin position="475"/>
        <end position="500"/>
    </location>
</feature>
<keyword evidence="1" id="KW-0472">Membrane</keyword>
<keyword evidence="1" id="KW-0812">Transmembrane</keyword>
<keyword evidence="1" id="KW-1133">Transmembrane helix</keyword>
<keyword evidence="4" id="KW-1185">Reference proteome</keyword>
<evidence type="ECO:0000256" key="2">
    <source>
        <dbReference type="SAM" id="SignalP"/>
    </source>
</evidence>
<sequence>MKTGGERGDSAMRAATKKADGTTGSRLLAILTFLVTLFAAATPSAQAATPSPDTQAAYLAEQLRTNPVYVTDQLPREIPKSTTPAFTKLAKRTGVPTYVLVLPMEAADGEALLGTVHDRLGKDGLYVLIDDSSVTDATAYGVTAPADDALTTAQYELPFDAGPLRSFERFVDVIAEGGAKAATRAQAARDKYDSDGEPAEMYIGPSDRDNQSFLTGMAITGVPLAMLLLIPYVRRWWRRRPGAPVSLNKRTQPGRWRRHLLPAAAVATAAAIAAAAPLVFDQTTSSASPRPRAIDLNARIDRVAEALSQDPVYQDPESPRALDKTQLAQLHTRIEKFRSSAAGGQVFMALVPQLYEDESGSDEEYFAHAVHDKLGKDGVYIVADPLDGYINVFDHGLGLDTYDLLNALPESVVYGDEKSNDADDHLLGERLTKVMTALDKTERTEDLTTSDADEAYPFTDPITEDELNPLFYGDFWPGLTIGALTAGALFALVAAALGIARKPLLRRHPELLQTSTLSTTSPAMPTKPYLRDTARTELQAMAREYGTGERADTRTRTRYEATMLLTADSGNVDDDLSPSTLTALIILARATRAALAGDDSNLCCGVNPLHGPAKTSRHVRTSSVETRRRMLPVCEICLDDPHKIPARLLKLPPNGRPYYEDELLSAVPDGFTKLGRKVRETAHAQ</sequence>
<feature type="chain" id="PRO_5046118212" description="TPM domain-containing protein" evidence="2">
    <location>
        <begin position="48"/>
        <end position="685"/>
    </location>
</feature>
<evidence type="ECO:0000313" key="4">
    <source>
        <dbReference type="Proteomes" id="UP001257948"/>
    </source>
</evidence>
<reference evidence="4" key="1">
    <citation type="submission" date="2023-07" db="EMBL/GenBank/DDBJ databases">
        <title>Draft genome sequence of the endophytic actinobacterium Streptomyces justiciae WPN32, a potential antibiotic producer.</title>
        <authorList>
            <person name="Yasawong M."/>
            <person name="Pana W."/>
            <person name="Ganta P."/>
            <person name="Santapan N."/>
            <person name="Songngamsuk T."/>
            <person name="Phatcharaharikarn M."/>
            <person name="Kerdtoob S."/>
            <person name="Nantapong N."/>
        </authorList>
    </citation>
    <scope>NUCLEOTIDE SEQUENCE [LARGE SCALE GENOMIC DNA]</scope>
    <source>
        <strain evidence="4">WPN32</strain>
    </source>
</reference>
<accession>A0ABU3LYY5</accession>
<evidence type="ECO:0000313" key="3">
    <source>
        <dbReference type="EMBL" id="MDT7843738.1"/>
    </source>
</evidence>
<proteinExistence type="predicted"/>
<comment type="caution">
    <text evidence="3">The sequence shown here is derived from an EMBL/GenBank/DDBJ whole genome shotgun (WGS) entry which is preliminary data.</text>
</comment>
<keyword evidence="2" id="KW-0732">Signal</keyword>
<dbReference type="RefSeq" id="WP_314203215.1">
    <property type="nucleotide sequence ID" value="NZ_JAVTLL010000016.1"/>
</dbReference>